<evidence type="ECO:0000313" key="6">
    <source>
        <dbReference type="Proteomes" id="UP000786693"/>
    </source>
</evidence>
<evidence type="ECO:0000256" key="3">
    <source>
        <dbReference type="PROSITE-ProRule" id="PRU00284"/>
    </source>
</evidence>
<evidence type="ECO:0000256" key="2">
    <source>
        <dbReference type="ARBA" id="ARBA00029447"/>
    </source>
</evidence>
<dbReference type="PROSITE" id="PS50111">
    <property type="entry name" value="CHEMOTAXIS_TRANSDUC_2"/>
    <property type="match status" value="1"/>
</dbReference>
<keyword evidence="6" id="KW-1185">Reference proteome</keyword>
<dbReference type="SMART" id="SM00283">
    <property type="entry name" value="MA"/>
    <property type="match status" value="1"/>
</dbReference>
<keyword evidence="1" id="KW-0145">Chemotaxis</keyword>
<dbReference type="SUPFAM" id="SSF58104">
    <property type="entry name" value="Methyl-accepting chemotaxis protein (MCP) signaling domain"/>
    <property type="match status" value="1"/>
</dbReference>
<dbReference type="Proteomes" id="UP000786693">
    <property type="component" value="Unassembled WGS sequence"/>
</dbReference>
<name>A0ABQ4NHM8_9RHOB</name>
<feature type="domain" description="Methyl-accepting transducer" evidence="4">
    <location>
        <begin position="20"/>
        <end position="253"/>
    </location>
</feature>
<reference evidence="5 6" key="1">
    <citation type="submission" date="2021-05" db="EMBL/GenBank/DDBJ databases">
        <title>Bacteria Genome sequencing.</title>
        <authorList>
            <person name="Takabe Y."/>
            <person name="Nakajima Y."/>
            <person name="Suzuki S."/>
            <person name="Shiozaki T."/>
        </authorList>
    </citation>
    <scope>NUCLEOTIDE SEQUENCE [LARGE SCALE GENOMIC DNA]</scope>
    <source>
        <strain evidence="5 6">AI_62</strain>
    </source>
</reference>
<dbReference type="InterPro" id="IPR004090">
    <property type="entry name" value="Chemotax_Me-accpt_rcpt"/>
</dbReference>
<evidence type="ECO:0000256" key="1">
    <source>
        <dbReference type="ARBA" id="ARBA00022500"/>
    </source>
</evidence>
<dbReference type="PANTHER" id="PTHR43531:SF11">
    <property type="entry name" value="METHYL-ACCEPTING CHEMOTAXIS PROTEIN 3"/>
    <property type="match status" value="1"/>
</dbReference>
<accession>A0ABQ4NHM8</accession>
<dbReference type="Gene3D" id="1.10.287.950">
    <property type="entry name" value="Methyl-accepting chemotaxis protein"/>
    <property type="match status" value="1"/>
</dbReference>
<keyword evidence="3" id="KW-0807">Transducer</keyword>
<sequence length="278" mass="29840">MVADTALGRLGTLLRTILGNAQRVNRAAHQRRDQTRAVLADVAGVQDRFDGLLARQTELGAYFRGAGERVETLQNQAEVLGHRAVAVRDHMDKLLNDEAALQQALIDVEGHARAVSNIARLARLLAINASVEAARAGEAGLGFAVVAREMQALSEQSSTRAKLIDDLIVKLAQQLASMRDRVLGTQDPMEALMSANVTVVETLATSRQSSTAARAMVEGLRKDLDRDGAEVRGLLQRLSELDDQDQAAIDGSAANQHIVREALGLIEQVGGQDSRSVA</sequence>
<dbReference type="PANTHER" id="PTHR43531">
    <property type="entry name" value="PROTEIN ICFG"/>
    <property type="match status" value="1"/>
</dbReference>
<protein>
    <recommendedName>
        <fullName evidence="4">Methyl-accepting transducer domain-containing protein</fullName>
    </recommendedName>
</protein>
<dbReference type="InterPro" id="IPR051310">
    <property type="entry name" value="MCP_chemotaxis"/>
</dbReference>
<comment type="caution">
    <text evidence="5">The sequence shown here is derived from an EMBL/GenBank/DDBJ whole genome shotgun (WGS) entry which is preliminary data.</text>
</comment>
<dbReference type="PRINTS" id="PR00260">
    <property type="entry name" value="CHEMTRNSDUCR"/>
</dbReference>
<comment type="similarity">
    <text evidence="2">Belongs to the methyl-accepting chemotaxis (MCP) protein family.</text>
</comment>
<proteinExistence type="inferred from homology"/>
<dbReference type="EMBL" id="BPFH01000001">
    <property type="protein sequence ID" value="GIT93934.1"/>
    <property type="molecule type" value="Genomic_DNA"/>
</dbReference>
<dbReference type="Pfam" id="PF00015">
    <property type="entry name" value="MCPsignal"/>
    <property type="match status" value="1"/>
</dbReference>
<evidence type="ECO:0000259" key="4">
    <source>
        <dbReference type="PROSITE" id="PS50111"/>
    </source>
</evidence>
<organism evidence="5 6">
    <name type="scientific">Jannaschia pagri</name>
    <dbReference type="NCBI Taxonomy" id="2829797"/>
    <lineage>
        <taxon>Bacteria</taxon>
        <taxon>Pseudomonadati</taxon>
        <taxon>Pseudomonadota</taxon>
        <taxon>Alphaproteobacteria</taxon>
        <taxon>Rhodobacterales</taxon>
        <taxon>Roseobacteraceae</taxon>
        <taxon>Jannaschia</taxon>
    </lineage>
</organism>
<dbReference type="InterPro" id="IPR004089">
    <property type="entry name" value="MCPsignal_dom"/>
</dbReference>
<gene>
    <name evidence="5" type="ORF">JANAI62_05570</name>
</gene>
<evidence type="ECO:0000313" key="5">
    <source>
        <dbReference type="EMBL" id="GIT93934.1"/>
    </source>
</evidence>
<dbReference type="RefSeq" id="WP_220747437.1">
    <property type="nucleotide sequence ID" value="NZ_BPFH01000001.1"/>
</dbReference>